<accession>A0AAX0S8W7</accession>
<sequence length="195" mass="22764">MKKIYIIFTILLVMGIGSGIFYFTEYRQSKMYFPDDIVMKTQEGETFRFSELEPKVRLLEFMYIDCPDLCPNTTFQMQNIRDQLVKKNIFGSKVEFLTITFNPEKDSAKKIDAYANTFEVNKTDGWEILRGSPEDTKKLTDQFDFLFRDSGTGEFVHTTATYLLDVENRVVKVFGMGEFDFDKEAVYKAILKEVD</sequence>
<dbReference type="EMBL" id="NUEQ01000007">
    <property type="protein sequence ID" value="PEJ36925.1"/>
    <property type="molecule type" value="Genomic_DNA"/>
</dbReference>
<reference evidence="8 9" key="1">
    <citation type="submission" date="2017-09" db="EMBL/GenBank/DDBJ databases">
        <title>Large-scale bioinformatics analysis of Bacillus genomes uncovers conserved roles of natural products in bacterial physiology.</title>
        <authorList>
            <consortium name="Agbiome Team Llc"/>
            <person name="Bleich R.M."/>
            <person name="Kirk G.J."/>
            <person name="Santa Maria K.C."/>
            <person name="Allen S.E."/>
            <person name="Farag S."/>
            <person name="Shank E.A."/>
            <person name="Bowers A."/>
        </authorList>
    </citation>
    <scope>NUCLEOTIDE SEQUENCE [LARGE SCALE GENOMIC DNA]</scope>
    <source>
        <strain evidence="8 9">AFS003229</strain>
    </source>
</reference>
<dbReference type="GO" id="GO:0046872">
    <property type="term" value="F:metal ion binding"/>
    <property type="evidence" value="ECO:0007669"/>
    <property type="project" value="UniProtKB-KW"/>
</dbReference>
<dbReference type="Proteomes" id="UP000220106">
    <property type="component" value="Unassembled WGS sequence"/>
</dbReference>
<name>A0AAX0S8W7_9BACI</name>
<feature type="transmembrane region" description="Helical" evidence="5">
    <location>
        <begin position="6"/>
        <end position="24"/>
    </location>
</feature>
<evidence type="ECO:0000313" key="10">
    <source>
        <dbReference type="Proteomes" id="UP000260457"/>
    </source>
</evidence>
<proteinExistence type="inferred from homology"/>
<dbReference type="AlphaFoldDB" id="A0AAX0S8W7"/>
<dbReference type="Gene3D" id="3.40.30.10">
    <property type="entry name" value="Glutaredoxin"/>
    <property type="match status" value="1"/>
</dbReference>
<dbReference type="InterPro" id="IPR036249">
    <property type="entry name" value="Thioredoxin-like_sf"/>
</dbReference>
<evidence type="ECO:0000256" key="2">
    <source>
        <dbReference type="ARBA" id="ARBA00023008"/>
    </source>
</evidence>
<evidence type="ECO:0000256" key="1">
    <source>
        <dbReference type="ARBA" id="ARBA00010996"/>
    </source>
</evidence>
<dbReference type="RefSeq" id="WP_098174910.1">
    <property type="nucleotide sequence ID" value="NZ_CP030926.1"/>
</dbReference>
<dbReference type="CDD" id="cd02968">
    <property type="entry name" value="SCO"/>
    <property type="match status" value="1"/>
</dbReference>
<dbReference type="EMBL" id="CP030926">
    <property type="protein sequence ID" value="AXN40133.1"/>
    <property type="molecule type" value="Genomic_DNA"/>
</dbReference>
<dbReference type="SUPFAM" id="SSF52833">
    <property type="entry name" value="Thioredoxin-like"/>
    <property type="match status" value="1"/>
</dbReference>
<dbReference type="Pfam" id="PF02630">
    <property type="entry name" value="SCO1-SenC"/>
    <property type="match status" value="1"/>
</dbReference>
<keyword evidence="3" id="KW-0479">Metal-binding</keyword>
<feature type="binding site" evidence="3">
    <location>
        <position position="70"/>
    </location>
    <ligand>
        <name>Cu cation</name>
        <dbReference type="ChEBI" id="CHEBI:23378"/>
    </ligand>
</feature>
<gene>
    <name evidence="8" type="ORF">CN689_03515</name>
    <name evidence="7" type="ORF">DTO10_18365</name>
</gene>
<comment type="similarity">
    <text evidence="1">Belongs to the SCO1/2 family.</text>
</comment>
<evidence type="ECO:0000313" key="7">
    <source>
        <dbReference type="EMBL" id="AXN40133.1"/>
    </source>
</evidence>
<dbReference type="Proteomes" id="UP000260457">
    <property type="component" value="Chromosome"/>
</dbReference>
<keyword evidence="4" id="KW-1015">Disulfide bond</keyword>
<feature type="disulfide bond" description="Redox-active" evidence="4">
    <location>
        <begin position="66"/>
        <end position="70"/>
    </location>
</feature>
<keyword evidence="10" id="KW-1185">Reference proteome</keyword>
<evidence type="ECO:0000256" key="4">
    <source>
        <dbReference type="PIRSR" id="PIRSR603782-2"/>
    </source>
</evidence>
<dbReference type="InterPro" id="IPR003782">
    <property type="entry name" value="SCO1/SenC"/>
</dbReference>
<keyword evidence="5" id="KW-0472">Membrane</keyword>
<organism evidence="8 9">
    <name type="scientific">Peribacillus butanolivorans</name>
    <dbReference type="NCBI Taxonomy" id="421767"/>
    <lineage>
        <taxon>Bacteria</taxon>
        <taxon>Bacillati</taxon>
        <taxon>Bacillota</taxon>
        <taxon>Bacilli</taxon>
        <taxon>Bacillales</taxon>
        <taxon>Bacillaceae</taxon>
        <taxon>Peribacillus</taxon>
    </lineage>
</organism>
<reference evidence="7 10" key="2">
    <citation type="submission" date="2018-07" db="EMBL/GenBank/DDBJ databases">
        <title>The molecular basis for the intramolecular migration of carboxyl group in the catabolism of para-hydroxybenzoate via gentisate.</title>
        <authorList>
            <person name="Zhao H."/>
            <person name="Xu Y."/>
            <person name="Lin S."/>
            <person name="Spain J.C."/>
            <person name="Zhou N.-Y."/>
        </authorList>
    </citation>
    <scope>NUCLEOTIDE SEQUENCE [LARGE SCALE GENOMIC DNA]</scope>
    <source>
        <strain evidence="7 10">PHB-7a</strain>
    </source>
</reference>
<evidence type="ECO:0000256" key="3">
    <source>
        <dbReference type="PIRSR" id="PIRSR603782-1"/>
    </source>
</evidence>
<dbReference type="InterPro" id="IPR013766">
    <property type="entry name" value="Thioredoxin_domain"/>
</dbReference>
<evidence type="ECO:0000259" key="6">
    <source>
        <dbReference type="PROSITE" id="PS51352"/>
    </source>
</evidence>
<feature type="domain" description="Thioredoxin" evidence="6">
    <location>
        <begin position="27"/>
        <end position="195"/>
    </location>
</feature>
<evidence type="ECO:0000256" key="5">
    <source>
        <dbReference type="SAM" id="Phobius"/>
    </source>
</evidence>
<feature type="binding site" evidence="3">
    <location>
        <position position="66"/>
    </location>
    <ligand>
        <name>Cu cation</name>
        <dbReference type="ChEBI" id="CHEBI:23378"/>
    </ligand>
</feature>
<dbReference type="PROSITE" id="PS51352">
    <property type="entry name" value="THIOREDOXIN_2"/>
    <property type="match status" value="1"/>
</dbReference>
<keyword evidence="5" id="KW-1133">Transmembrane helix</keyword>
<keyword evidence="5" id="KW-0812">Transmembrane</keyword>
<dbReference type="PANTHER" id="PTHR12151">
    <property type="entry name" value="ELECTRON TRANSPORT PROTIN SCO1/SENC FAMILY MEMBER"/>
    <property type="match status" value="1"/>
</dbReference>
<feature type="binding site" evidence="3">
    <location>
        <position position="157"/>
    </location>
    <ligand>
        <name>Cu cation</name>
        <dbReference type="ChEBI" id="CHEBI:23378"/>
    </ligand>
</feature>
<keyword evidence="2 3" id="KW-0186">Copper</keyword>
<evidence type="ECO:0000313" key="9">
    <source>
        <dbReference type="Proteomes" id="UP000220106"/>
    </source>
</evidence>
<dbReference type="PANTHER" id="PTHR12151:SF25">
    <property type="entry name" value="LINALOOL DEHYDRATASE_ISOMERASE DOMAIN-CONTAINING PROTEIN"/>
    <property type="match status" value="1"/>
</dbReference>
<dbReference type="KEGG" id="pbut:DTO10_18365"/>
<protein>
    <submittedName>
        <fullName evidence="8">SCO family protein</fullName>
    </submittedName>
</protein>
<evidence type="ECO:0000313" key="8">
    <source>
        <dbReference type="EMBL" id="PEJ36925.1"/>
    </source>
</evidence>